<dbReference type="InterPro" id="IPR038696">
    <property type="entry name" value="IalB_sf"/>
</dbReference>
<dbReference type="Pfam" id="PF06776">
    <property type="entry name" value="IalB"/>
    <property type="match status" value="1"/>
</dbReference>
<evidence type="ECO:0000256" key="2">
    <source>
        <dbReference type="SAM" id="SignalP"/>
    </source>
</evidence>
<dbReference type="OrthoDB" id="8017994at2"/>
<proteinExistence type="predicted"/>
<accession>A0A6N8DSC6</accession>
<dbReference type="RefSeq" id="WP_155446419.1">
    <property type="nucleotide sequence ID" value="NZ_JAOQNR010000012.1"/>
</dbReference>
<evidence type="ECO:0000313" key="3">
    <source>
        <dbReference type="EMBL" id="MTV31734.1"/>
    </source>
</evidence>
<feature type="compositionally biased region" description="Low complexity" evidence="1">
    <location>
        <begin position="229"/>
        <end position="239"/>
    </location>
</feature>
<dbReference type="Proteomes" id="UP000439113">
    <property type="component" value="Unassembled WGS sequence"/>
</dbReference>
<evidence type="ECO:0000313" key="4">
    <source>
        <dbReference type="Proteomes" id="UP000439113"/>
    </source>
</evidence>
<keyword evidence="2" id="KW-0732">Signal</keyword>
<gene>
    <name evidence="3" type="ORF">GJ654_12115</name>
</gene>
<dbReference type="InterPro" id="IPR010642">
    <property type="entry name" value="Invasion_prot_B"/>
</dbReference>
<organism evidence="3 4">
    <name type="scientific">Rhodoblastus acidophilus</name>
    <name type="common">Rhodopseudomonas acidophila</name>
    <dbReference type="NCBI Taxonomy" id="1074"/>
    <lineage>
        <taxon>Bacteria</taxon>
        <taxon>Pseudomonadati</taxon>
        <taxon>Pseudomonadota</taxon>
        <taxon>Alphaproteobacteria</taxon>
        <taxon>Hyphomicrobiales</taxon>
        <taxon>Rhodoblastaceae</taxon>
        <taxon>Rhodoblastus</taxon>
    </lineage>
</organism>
<feature type="compositionally biased region" description="Low complexity" evidence="1">
    <location>
        <begin position="42"/>
        <end position="53"/>
    </location>
</feature>
<feature type="compositionally biased region" description="Basic and acidic residues" evidence="1">
    <location>
        <begin position="209"/>
        <end position="225"/>
    </location>
</feature>
<name>A0A6N8DSC6_RHOAC</name>
<feature type="region of interest" description="Disordered" evidence="1">
    <location>
        <begin position="33"/>
        <end position="60"/>
    </location>
</feature>
<dbReference type="Gene3D" id="2.60.40.1880">
    <property type="entry name" value="Invasion associated locus B (IalB) protein"/>
    <property type="match status" value="1"/>
</dbReference>
<feature type="region of interest" description="Disordered" evidence="1">
    <location>
        <begin position="209"/>
        <end position="239"/>
    </location>
</feature>
<comment type="caution">
    <text evidence="3">The sequence shown here is derived from an EMBL/GenBank/DDBJ whole genome shotgun (WGS) entry which is preliminary data.</text>
</comment>
<evidence type="ECO:0000256" key="1">
    <source>
        <dbReference type="SAM" id="MobiDB-lite"/>
    </source>
</evidence>
<dbReference type="AlphaFoldDB" id="A0A6N8DSC6"/>
<dbReference type="EMBL" id="WNKS01000010">
    <property type="protein sequence ID" value="MTV31734.1"/>
    <property type="molecule type" value="Genomic_DNA"/>
</dbReference>
<sequence>MSLSSSRFTAALVAGALLASPAFAQAQKPAAPAAPAAPAPAAPAGQPAAPQGPMKVDLQPSQPQWTKVCGKDQAAGKEICYTTRDFGAKADQPPVLALAVYDVKGDDIKIVRFLMPVGLMLRPGFRFAVDKGPVTEGAYEICFPNGCFAEAKVKKDVVEAAKKGTNMAVSVKNQANMEVVFNLPLAGFGAAFDGPAVDPKVLEEQQKKLAEELQKRAEEERKKLESQQPAAPAAPAAPK</sequence>
<protein>
    <submittedName>
        <fullName evidence="3">Invasion associated locus B family protein</fullName>
    </submittedName>
</protein>
<feature type="signal peptide" evidence="2">
    <location>
        <begin position="1"/>
        <end position="24"/>
    </location>
</feature>
<feature type="chain" id="PRO_5026974647" evidence="2">
    <location>
        <begin position="25"/>
        <end position="239"/>
    </location>
</feature>
<reference evidence="3 4" key="1">
    <citation type="submission" date="2019-11" db="EMBL/GenBank/DDBJ databases">
        <title>Whole-genome sequence of a Rhodoblastus acidophilus DSM 142.</title>
        <authorList>
            <person name="Kyndt J.A."/>
            <person name="Meyer T.E."/>
        </authorList>
    </citation>
    <scope>NUCLEOTIDE SEQUENCE [LARGE SCALE GENOMIC DNA]</scope>
    <source>
        <strain evidence="3 4">DSM 142</strain>
    </source>
</reference>